<evidence type="ECO:0000313" key="2">
    <source>
        <dbReference type="Proteomes" id="UP000054324"/>
    </source>
</evidence>
<reference evidence="1 2" key="1">
    <citation type="submission" date="2013-11" db="EMBL/GenBank/DDBJ databases">
        <title>Opisthorchis viverrini - life in the bile duct.</title>
        <authorList>
            <person name="Young N.D."/>
            <person name="Nagarajan N."/>
            <person name="Lin S.J."/>
            <person name="Korhonen P.K."/>
            <person name="Jex A.R."/>
            <person name="Hall R.S."/>
            <person name="Safavi-Hemami H."/>
            <person name="Kaewkong W."/>
            <person name="Bertrand D."/>
            <person name="Gao S."/>
            <person name="Seet Q."/>
            <person name="Wongkham S."/>
            <person name="Teh B.T."/>
            <person name="Wongkham C."/>
            <person name="Intapan P.M."/>
            <person name="Maleewong W."/>
            <person name="Yang X."/>
            <person name="Hu M."/>
            <person name="Wang Z."/>
            <person name="Hofmann A."/>
            <person name="Sternberg P.W."/>
            <person name="Tan P."/>
            <person name="Wang J."/>
            <person name="Gasser R.B."/>
        </authorList>
    </citation>
    <scope>NUCLEOTIDE SEQUENCE [LARGE SCALE GENOMIC DNA]</scope>
</reference>
<dbReference type="CTD" id="20320818"/>
<dbReference type="AlphaFoldDB" id="A0A074ZRU6"/>
<protein>
    <submittedName>
        <fullName evidence="1">Uncharacterized protein</fullName>
    </submittedName>
</protein>
<proteinExistence type="predicted"/>
<dbReference type="GeneID" id="20320818"/>
<organism evidence="1 2">
    <name type="scientific">Opisthorchis viverrini</name>
    <name type="common">Southeast Asian liver fluke</name>
    <dbReference type="NCBI Taxonomy" id="6198"/>
    <lineage>
        <taxon>Eukaryota</taxon>
        <taxon>Metazoa</taxon>
        <taxon>Spiralia</taxon>
        <taxon>Lophotrochozoa</taxon>
        <taxon>Platyhelminthes</taxon>
        <taxon>Trematoda</taxon>
        <taxon>Digenea</taxon>
        <taxon>Opisthorchiida</taxon>
        <taxon>Opisthorchiata</taxon>
        <taxon>Opisthorchiidae</taxon>
        <taxon>Opisthorchis</taxon>
    </lineage>
</organism>
<name>A0A074ZRU6_OPIVI</name>
<dbReference type="KEGG" id="ovi:T265_06639"/>
<sequence>MPPECGTRAGILPGCPSVDMGSREAEVGFNPQIFQAENYSKKAIDPDAPRFNLHLAIRRPVFIGVNYTTVVAWATWQYPSPQPSGCMAAKHRRGFTAEQF</sequence>
<keyword evidence="2" id="KW-1185">Reference proteome</keyword>
<dbReference type="Proteomes" id="UP000054324">
    <property type="component" value="Unassembled WGS sequence"/>
</dbReference>
<dbReference type="EMBL" id="KL596758">
    <property type="protein sequence ID" value="KER26065.1"/>
    <property type="molecule type" value="Genomic_DNA"/>
</dbReference>
<accession>A0A074ZRU6</accession>
<gene>
    <name evidence="1" type="ORF">T265_06639</name>
</gene>
<dbReference type="RefSeq" id="XP_009170216.1">
    <property type="nucleotide sequence ID" value="XM_009171952.1"/>
</dbReference>
<evidence type="ECO:0000313" key="1">
    <source>
        <dbReference type="EMBL" id="KER26065.1"/>
    </source>
</evidence>
<dbReference type="OrthoDB" id="247013at2759"/>